<feature type="transmembrane region" description="Helical" evidence="4">
    <location>
        <begin position="209"/>
        <end position="229"/>
    </location>
</feature>
<dbReference type="GO" id="GO:0003700">
    <property type="term" value="F:DNA-binding transcription factor activity"/>
    <property type="evidence" value="ECO:0007669"/>
    <property type="project" value="InterPro"/>
</dbReference>
<dbReference type="PRINTS" id="PR00032">
    <property type="entry name" value="HTHARAC"/>
</dbReference>
<dbReference type="Pfam" id="PF12833">
    <property type="entry name" value="HTH_18"/>
    <property type="match status" value="1"/>
</dbReference>
<feature type="transmembrane region" description="Helical" evidence="4">
    <location>
        <begin position="32"/>
        <end position="50"/>
    </location>
</feature>
<dbReference type="InterPro" id="IPR009057">
    <property type="entry name" value="Homeodomain-like_sf"/>
</dbReference>
<keyword evidence="4" id="KW-0812">Transmembrane</keyword>
<feature type="transmembrane region" description="Helical" evidence="4">
    <location>
        <begin position="176"/>
        <end position="197"/>
    </location>
</feature>
<evidence type="ECO:0000256" key="2">
    <source>
        <dbReference type="ARBA" id="ARBA00023125"/>
    </source>
</evidence>
<dbReference type="PANTHER" id="PTHR43280:SF29">
    <property type="entry name" value="ARAC-FAMILY TRANSCRIPTIONAL REGULATOR"/>
    <property type="match status" value="1"/>
</dbReference>
<dbReference type="Gene3D" id="1.10.10.60">
    <property type="entry name" value="Homeodomain-like"/>
    <property type="match status" value="2"/>
</dbReference>
<dbReference type="PROSITE" id="PS00041">
    <property type="entry name" value="HTH_ARAC_FAMILY_1"/>
    <property type="match status" value="1"/>
</dbReference>
<protein>
    <submittedName>
        <fullName evidence="6">Helix-turn-helix domain-containing protein</fullName>
    </submittedName>
</protein>
<keyword evidence="7" id="KW-1185">Reference proteome</keyword>
<sequence length="377" mass="43467">MIIECIVFSGIAAALLCTLLLLSKNENRHSEYYLMIWMTVCCSGLIYYLFPSVLPEYLQSFGFTIPVLSMAMLYLYVISITFNTELRSKYLIRHSLFYIFYNVVFILTSALYQKIGFKNNIPYFINGKQMEVMNFLTYPMAALPVLYIILCFSALKKYQRLLPEYYSALEKISLNWLKYIFVSLIVLFLVVFCIITFSSRAENLSLSGTFRIVAAVQSIYLFCIVFFSLRQRLIFSPHGVWVAPDQNDKEKASPVNAGNVSHDISMKLLELMITDQPYLDEDLSLLKLSQQLEVSTHQLSQVINQNLNTNFYQLVNSYRVEEVKKKLKDPQFSKFSILGIAFESGFNSKSTFNKIFKEETGMTPSEYKKSGLPTKES</sequence>
<keyword evidence="2" id="KW-0238">DNA-binding</keyword>
<evidence type="ECO:0000313" key="7">
    <source>
        <dbReference type="Proteomes" id="UP000186373"/>
    </source>
</evidence>
<keyword evidence="4" id="KW-1133">Transmembrane helix</keyword>
<accession>A0A1N7HX72</accession>
<keyword evidence="1" id="KW-0805">Transcription regulation</keyword>
<dbReference type="RefSeq" id="WP_076504317.1">
    <property type="nucleotide sequence ID" value="NZ_FTNY01000001.1"/>
</dbReference>
<keyword evidence="4" id="KW-0472">Membrane</keyword>
<keyword evidence="3" id="KW-0804">Transcription</keyword>
<dbReference type="AlphaFoldDB" id="A0A1N7HX72"/>
<reference evidence="7" key="1">
    <citation type="submission" date="2017-01" db="EMBL/GenBank/DDBJ databases">
        <authorList>
            <person name="Varghese N."/>
            <person name="Submissions S."/>
        </authorList>
    </citation>
    <scope>NUCLEOTIDE SEQUENCE [LARGE SCALE GENOMIC DNA]</scope>
    <source>
        <strain evidence="7">DSM 17126</strain>
    </source>
</reference>
<evidence type="ECO:0000313" key="6">
    <source>
        <dbReference type="EMBL" id="SIS29371.1"/>
    </source>
</evidence>
<dbReference type="SUPFAM" id="SSF46689">
    <property type="entry name" value="Homeodomain-like"/>
    <property type="match status" value="1"/>
</dbReference>
<name>A0A1N7HX72_9FLAO</name>
<dbReference type="PANTHER" id="PTHR43280">
    <property type="entry name" value="ARAC-FAMILY TRANSCRIPTIONAL REGULATOR"/>
    <property type="match status" value="1"/>
</dbReference>
<proteinExistence type="predicted"/>
<dbReference type="SMART" id="SM00342">
    <property type="entry name" value="HTH_ARAC"/>
    <property type="match status" value="1"/>
</dbReference>
<dbReference type="EMBL" id="FTNY01000001">
    <property type="protein sequence ID" value="SIS29371.1"/>
    <property type="molecule type" value="Genomic_DNA"/>
</dbReference>
<feature type="transmembrane region" description="Helical" evidence="4">
    <location>
        <begin position="62"/>
        <end position="84"/>
    </location>
</feature>
<dbReference type="InterPro" id="IPR018062">
    <property type="entry name" value="HTH_AraC-typ_CS"/>
</dbReference>
<feature type="transmembrane region" description="Helical" evidence="4">
    <location>
        <begin position="135"/>
        <end position="155"/>
    </location>
</feature>
<dbReference type="InterPro" id="IPR018060">
    <property type="entry name" value="HTH_AraC"/>
</dbReference>
<organism evidence="6 7">
    <name type="scientific">Chryseobacterium shigense</name>
    <dbReference type="NCBI Taxonomy" id="297244"/>
    <lineage>
        <taxon>Bacteria</taxon>
        <taxon>Pseudomonadati</taxon>
        <taxon>Bacteroidota</taxon>
        <taxon>Flavobacteriia</taxon>
        <taxon>Flavobacteriales</taxon>
        <taxon>Weeksellaceae</taxon>
        <taxon>Chryseobacterium group</taxon>
        <taxon>Chryseobacterium</taxon>
    </lineage>
</organism>
<feature type="transmembrane region" description="Helical" evidence="4">
    <location>
        <begin position="96"/>
        <end position="115"/>
    </location>
</feature>
<feature type="transmembrane region" description="Helical" evidence="4">
    <location>
        <begin position="6"/>
        <end position="23"/>
    </location>
</feature>
<dbReference type="InterPro" id="IPR020449">
    <property type="entry name" value="Tscrpt_reg_AraC-type_HTH"/>
</dbReference>
<gene>
    <name evidence="6" type="ORF">SAMN05421639_101442</name>
</gene>
<dbReference type="PROSITE" id="PS01124">
    <property type="entry name" value="HTH_ARAC_FAMILY_2"/>
    <property type="match status" value="1"/>
</dbReference>
<feature type="domain" description="HTH araC/xylS-type" evidence="5">
    <location>
        <begin position="263"/>
        <end position="370"/>
    </location>
</feature>
<evidence type="ECO:0000259" key="5">
    <source>
        <dbReference type="PROSITE" id="PS01124"/>
    </source>
</evidence>
<evidence type="ECO:0000256" key="4">
    <source>
        <dbReference type="SAM" id="Phobius"/>
    </source>
</evidence>
<evidence type="ECO:0000256" key="1">
    <source>
        <dbReference type="ARBA" id="ARBA00023015"/>
    </source>
</evidence>
<dbReference type="OrthoDB" id="9779074at2"/>
<dbReference type="Proteomes" id="UP000186373">
    <property type="component" value="Unassembled WGS sequence"/>
</dbReference>
<evidence type="ECO:0000256" key="3">
    <source>
        <dbReference type="ARBA" id="ARBA00023163"/>
    </source>
</evidence>
<dbReference type="GO" id="GO:0043565">
    <property type="term" value="F:sequence-specific DNA binding"/>
    <property type="evidence" value="ECO:0007669"/>
    <property type="project" value="InterPro"/>
</dbReference>